<dbReference type="InterPro" id="IPR027417">
    <property type="entry name" value="P-loop_NTPase"/>
</dbReference>
<dbReference type="PATRIC" id="fig|1503.3.peg.513"/>
<evidence type="ECO:0000259" key="11">
    <source>
        <dbReference type="PROSITE" id="PS50929"/>
    </source>
</evidence>
<dbReference type="PANTHER" id="PTHR43394:SF1">
    <property type="entry name" value="ATP-BINDING CASSETTE SUB-FAMILY B MEMBER 10, MITOCHONDRIAL"/>
    <property type="match status" value="1"/>
</dbReference>
<evidence type="ECO:0000256" key="1">
    <source>
        <dbReference type="ARBA" id="ARBA00004651"/>
    </source>
</evidence>
<accession>A0A0L0W858</accession>
<dbReference type="CDD" id="cd18548">
    <property type="entry name" value="ABC_6TM_Tm287_like"/>
    <property type="match status" value="1"/>
</dbReference>
<evidence type="ECO:0000256" key="4">
    <source>
        <dbReference type="ARBA" id="ARBA00022692"/>
    </source>
</evidence>
<dbReference type="GO" id="GO:0005886">
    <property type="term" value="C:plasma membrane"/>
    <property type="evidence" value="ECO:0007669"/>
    <property type="project" value="UniProtKB-SubCell"/>
</dbReference>
<feature type="transmembrane region" description="Helical" evidence="9">
    <location>
        <begin position="55"/>
        <end position="77"/>
    </location>
</feature>
<gene>
    <name evidence="12" type="ORF">CLPU_14c00500</name>
</gene>
<dbReference type="RefSeq" id="WP_050356069.1">
    <property type="nucleotide sequence ID" value="NZ_LGSS01000014.1"/>
</dbReference>
<dbReference type="PROSITE" id="PS00211">
    <property type="entry name" value="ABC_TRANSPORTER_1"/>
    <property type="match status" value="1"/>
</dbReference>
<keyword evidence="3" id="KW-1003">Cell membrane</keyword>
<feature type="domain" description="ABC transmembrane type-1" evidence="11">
    <location>
        <begin position="16"/>
        <end position="298"/>
    </location>
</feature>
<dbReference type="GO" id="GO:0015421">
    <property type="term" value="F:ABC-type oligopeptide transporter activity"/>
    <property type="evidence" value="ECO:0007669"/>
    <property type="project" value="TreeGrafter"/>
</dbReference>
<dbReference type="SMART" id="SM00382">
    <property type="entry name" value="AAA"/>
    <property type="match status" value="1"/>
</dbReference>
<dbReference type="PANTHER" id="PTHR43394">
    <property type="entry name" value="ATP-DEPENDENT PERMEASE MDL1, MITOCHONDRIAL"/>
    <property type="match status" value="1"/>
</dbReference>
<feature type="transmembrane region" description="Helical" evidence="9">
    <location>
        <begin position="278"/>
        <end position="299"/>
    </location>
</feature>
<dbReference type="PROSITE" id="PS50929">
    <property type="entry name" value="ABC_TM1F"/>
    <property type="match status" value="1"/>
</dbReference>
<evidence type="ECO:0000256" key="2">
    <source>
        <dbReference type="ARBA" id="ARBA00022448"/>
    </source>
</evidence>
<keyword evidence="8 9" id="KW-0472">Membrane</keyword>
<evidence type="ECO:0000256" key="9">
    <source>
        <dbReference type="SAM" id="Phobius"/>
    </source>
</evidence>
<dbReference type="PROSITE" id="PS50893">
    <property type="entry name" value="ABC_TRANSPORTER_2"/>
    <property type="match status" value="1"/>
</dbReference>
<keyword evidence="4 9" id="KW-0812">Transmembrane</keyword>
<dbReference type="InterPro" id="IPR011527">
    <property type="entry name" value="ABC1_TM_dom"/>
</dbReference>
<evidence type="ECO:0000256" key="3">
    <source>
        <dbReference type="ARBA" id="ARBA00022475"/>
    </source>
</evidence>
<evidence type="ECO:0000256" key="5">
    <source>
        <dbReference type="ARBA" id="ARBA00022741"/>
    </source>
</evidence>
<sequence length="580" mass="65295">MKLMWNYIKRYKRYLVLSVFCAFGFALIELGLPTLLAMMIDKGVAVKDFEVVKKIGLWMIGICSVGLIGLLSLAYSVSRMTTFIMRDLRRDIFRKIQGYSHLEYGKFGAASLNTRTMNDVYKIMTFLQTILRIGIIAPLMFISSFIMIIKTSPFLSWGLFIAIPIIIVGVIFIGKNAQPLSTNQQLGLDGINMIFKENLTGLRVIRAFGNESFQEERFKEVNNNYTKTSRKLFKLMGIAQPGFSFIFNIIFAFIIWFGAKLVGSGDLLVGNLVAFIEYIFHAMFSAMLFANVFMMYPLAAVSANRIQEILDSNSEIHHRENGIAKTETKGVIEFQDVTFAYPGESEEPVIKNVSFTAKPGETVAFIGSTGSGKSTLIQLIPRFYDVTRGRILIDGVDVKDYDIKILRQKIGYVPQKALLFTGTIEDNLRYGKHNLTLEELKDAVRVAQAEDFINQKPDGFETFLSEGGSNLSGGQKQRLAIARAIVRKPEIYIFDDSFSALDYRTDLKLRTALKEKTKDSTVLIVAQRVGTIKNADKIIVLNEGEVVAQGTHKELLKTSNIYYDIASSQLSKEELMKDEE</sequence>
<feature type="transmembrane region" description="Helical" evidence="9">
    <location>
        <begin position="155"/>
        <end position="174"/>
    </location>
</feature>
<evidence type="ECO:0000313" key="12">
    <source>
        <dbReference type="EMBL" id="KNF07632.1"/>
    </source>
</evidence>
<dbReference type="OrthoDB" id="9762778at2"/>
<dbReference type="Pfam" id="PF00664">
    <property type="entry name" value="ABC_membrane"/>
    <property type="match status" value="1"/>
</dbReference>
<dbReference type="GO" id="GO:0016887">
    <property type="term" value="F:ATP hydrolysis activity"/>
    <property type="evidence" value="ECO:0007669"/>
    <property type="project" value="InterPro"/>
</dbReference>
<keyword evidence="6" id="KW-0067">ATP-binding</keyword>
<dbReference type="Pfam" id="PF00005">
    <property type="entry name" value="ABC_tran"/>
    <property type="match status" value="1"/>
</dbReference>
<keyword evidence="13" id="KW-1185">Reference proteome</keyword>
<dbReference type="InterPro" id="IPR017871">
    <property type="entry name" value="ABC_transporter-like_CS"/>
</dbReference>
<evidence type="ECO:0000259" key="10">
    <source>
        <dbReference type="PROSITE" id="PS50893"/>
    </source>
</evidence>
<dbReference type="Gene3D" id="3.40.50.300">
    <property type="entry name" value="P-loop containing nucleotide triphosphate hydrolases"/>
    <property type="match status" value="1"/>
</dbReference>
<dbReference type="InterPro" id="IPR039421">
    <property type="entry name" value="Type_1_exporter"/>
</dbReference>
<feature type="domain" description="ABC transporter" evidence="10">
    <location>
        <begin position="332"/>
        <end position="568"/>
    </location>
</feature>
<organism evidence="12 13">
    <name type="scientific">Gottschalkia purinilytica</name>
    <name type="common">Clostridium purinilyticum</name>
    <dbReference type="NCBI Taxonomy" id="1503"/>
    <lineage>
        <taxon>Bacteria</taxon>
        <taxon>Bacillati</taxon>
        <taxon>Bacillota</taxon>
        <taxon>Tissierellia</taxon>
        <taxon>Tissierellales</taxon>
        <taxon>Gottschalkiaceae</taxon>
        <taxon>Gottschalkia</taxon>
    </lineage>
</organism>
<comment type="caution">
    <text evidence="12">The sequence shown here is derived from an EMBL/GenBank/DDBJ whole genome shotgun (WGS) entry which is preliminary data.</text>
</comment>
<keyword evidence="2" id="KW-0813">Transport</keyword>
<evidence type="ECO:0000256" key="6">
    <source>
        <dbReference type="ARBA" id="ARBA00022840"/>
    </source>
</evidence>
<keyword evidence="7 9" id="KW-1133">Transmembrane helix</keyword>
<comment type="subcellular location">
    <subcellularLocation>
        <location evidence="1">Cell membrane</location>
        <topology evidence="1">Multi-pass membrane protein</topology>
    </subcellularLocation>
</comment>
<dbReference type="FunFam" id="3.40.50.300:FF:000221">
    <property type="entry name" value="Multidrug ABC transporter ATP-binding protein"/>
    <property type="match status" value="1"/>
</dbReference>
<evidence type="ECO:0000256" key="7">
    <source>
        <dbReference type="ARBA" id="ARBA00022989"/>
    </source>
</evidence>
<dbReference type="SUPFAM" id="SSF90123">
    <property type="entry name" value="ABC transporter transmembrane region"/>
    <property type="match status" value="1"/>
</dbReference>
<dbReference type="InterPro" id="IPR036640">
    <property type="entry name" value="ABC1_TM_sf"/>
</dbReference>
<dbReference type="SUPFAM" id="SSF52540">
    <property type="entry name" value="P-loop containing nucleoside triphosphate hydrolases"/>
    <property type="match status" value="1"/>
</dbReference>
<dbReference type="AlphaFoldDB" id="A0A0L0W858"/>
<protein>
    <submittedName>
        <fullName evidence="12">ABC-type multidrug transport system, ATPase and permease component</fullName>
    </submittedName>
</protein>
<name>A0A0L0W858_GOTPU</name>
<reference evidence="13" key="1">
    <citation type="submission" date="2015-07" db="EMBL/GenBank/DDBJ databases">
        <title>Draft genome sequence of the purine-degrading Gottschalkia purinilyticum DSM 1384 (formerly Clostridium purinilyticum).</title>
        <authorList>
            <person name="Poehlein A."/>
            <person name="Schiel-Bengelsdorf B."/>
            <person name="Bengelsdorf F.R."/>
            <person name="Daniel R."/>
            <person name="Duerre P."/>
        </authorList>
    </citation>
    <scope>NUCLEOTIDE SEQUENCE [LARGE SCALE GENOMIC DNA]</scope>
    <source>
        <strain evidence="13">DSM 1384</strain>
    </source>
</reference>
<dbReference type="Gene3D" id="1.20.1560.10">
    <property type="entry name" value="ABC transporter type 1, transmembrane domain"/>
    <property type="match status" value="1"/>
</dbReference>
<dbReference type="STRING" id="1503.CLPU_14c00500"/>
<evidence type="ECO:0000313" key="13">
    <source>
        <dbReference type="Proteomes" id="UP000037267"/>
    </source>
</evidence>
<proteinExistence type="predicted"/>
<dbReference type="InterPro" id="IPR003439">
    <property type="entry name" value="ABC_transporter-like_ATP-bd"/>
</dbReference>
<dbReference type="InterPro" id="IPR003593">
    <property type="entry name" value="AAA+_ATPase"/>
</dbReference>
<dbReference type="GO" id="GO:0005524">
    <property type="term" value="F:ATP binding"/>
    <property type="evidence" value="ECO:0007669"/>
    <property type="project" value="UniProtKB-KW"/>
</dbReference>
<feature type="transmembrane region" description="Helical" evidence="9">
    <location>
        <begin position="130"/>
        <end position="149"/>
    </location>
</feature>
<keyword evidence="5" id="KW-0547">Nucleotide-binding</keyword>
<dbReference type="EMBL" id="LGSS01000014">
    <property type="protein sequence ID" value="KNF07632.1"/>
    <property type="molecule type" value="Genomic_DNA"/>
</dbReference>
<dbReference type="Proteomes" id="UP000037267">
    <property type="component" value="Unassembled WGS sequence"/>
</dbReference>
<evidence type="ECO:0000256" key="8">
    <source>
        <dbReference type="ARBA" id="ARBA00023136"/>
    </source>
</evidence>
<feature type="transmembrane region" description="Helical" evidence="9">
    <location>
        <begin position="235"/>
        <end position="258"/>
    </location>
</feature>